<dbReference type="Pfam" id="PF00324">
    <property type="entry name" value="AA_permease"/>
    <property type="match status" value="1"/>
</dbReference>
<dbReference type="GO" id="GO:0015171">
    <property type="term" value="F:amino acid transmembrane transporter activity"/>
    <property type="evidence" value="ECO:0007669"/>
    <property type="project" value="TreeGrafter"/>
</dbReference>
<evidence type="ECO:0000256" key="3">
    <source>
        <dbReference type="ARBA" id="ARBA00022692"/>
    </source>
</evidence>
<feature type="transmembrane region" description="Helical" evidence="8">
    <location>
        <begin position="85"/>
        <end position="103"/>
    </location>
</feature>
<dbReference type="Proteomes" id="UP000827284">
    <property type="component" value="Unassembled WGS sequence"/>
</dbReference>
<protein>
    <recommendedName>
        <fullName evidence="9">Amino acid permease/ SLC12A domain-containing protein</fullName>
    </recommendedName>
</protein>
<feature type="transmembrane region" description="Helical" evidence="8">
    <location>
        <begin position="310"/>
        <end position="329"/>
    </location>
</feature>
<feature type="transmembrane region" description="Helical" evidence="8">
    <location>
        <begin position="437"/>
        <end position="458"/>
    </location>
</feature>
<feature type="transmembrane region" description="Helical" evidence="8">
    <location>
        <begin position="528"/>
        <end position="549"/>
    </location>
</feature>
<evidence type="ECO:0000313" key="10">
    <source>
        <dbReference type="EMBL" id="GJJ71905.1"/>
    </source>
</evidence>
<comment type="caution">
    <text evidence="10">The sequence shown here is derived from an EMBL/GenBank/DDBJ whole genome shotgun (WGS) entry which is preliminary data.</text>
</comment>
<dbReference type="Gene3D" id="1.20.1740.10">
    <property type="entry name" value="Amino acid/polyamine transporter I"/>
    <property type="match status" value="1"/>
</dbReference>
<dbReference type="InterPro" id="IPR004840">
    <property type="entry name" value="Amino_acid_permease_CS"/>
</dbReference>
<sequence length="595" mass="65265">MEPSSEEKGGFHNSPSYNSGVATPGAAYPSSGYSQGSGSGSAENSPMQPYNTDNSMEKIEMPVEDMTNMKGEAGGLKRDLRLRHMVMIAISGTIGTGLFLTSGKTIATAGPLGALVAYMVIGVWLVFVCQAIGEIATYMPLPGAFTVWGLRVFDEAFSFQMTWVYFTNWALTIPAELSASSLIISFWLPAGSSFPVWLVPVIIIIALVIINMLGVKIYGEVEYWFSILKVVTIIVFIICGILVDAGAVGGTRYGVDNWHGAGTPFKGGFKAFLSVLVSVGFAYGGTELSGVTAAESSNPHKHVPKAVNTVLVRIAFFYILSIFFLACIVNNEDPRLINTSGTTQNAPFTIVFLKAGMHGGADYMNAVIFTSIVSASNSDFYVATRMLLSLANNGWAPKWVGKTNRRGVPWVAVLITTAFSCIALVMIYAGASTVFNWLVSIIGSLIFLIWICILFLHFRFRQCWKAQGRLPTDLPYQSWGYPYGHYLAMVIAICCIVASFYLSIATKPELSDFTGTTDPLYVAARNTWAQGILGAWFPWFQAISLYFGYKFWKKTKIVDPAFADLDTGRWIPSPEELEDEQRPRPKWKVILSRFL</sequence>
<evidence type="ECO:0000256" key="5">
    <source>
        <dbReference type="ARBA" id="ARBA00022989"/>
    </source>
</evidence>
<feature type="transmembrane region" description="Helical" evidence="8">
    <location>
        <begin position="479"/>
        <end position="504"/>
    </location>
</feature>
<comment type="subcellular location">
    <subcellularLocation>
        <location evidence="1">Membrane</location>
        <topology evidence="1">Multi-pass membrane protein</topology>
    </subcellularLocation>
</comment>
<gene>
    <name evidence="10" type="ORF">EMPS_04262</name>
</gene>
<evidence type="ECO:0000256" key="8">
    <source>
        <dbReference type="SAM" id="Phobius"/>
    </source>
</evidence>
<feature type="domain" description="Amino acid permease/ SLC12A" evidence="9">
    <location>
        <begin position="84"/>
        <end position="556"/>
    </location>
</feature>
<dbReference type="PIRSF" id="PIRSF006060">
    <property type="entry name" value="AA_transporter"/>
    <property type="match status" value="1"/>
</dbReference>
<dbReference type="PROSITE" id="PS00218">
    <property type="entry name" value="AMINO_ACID_PERMEASE_1"/>
    <property type="match status" value="1"/>
</dbReference>
<feature type="compositionally biased region" description="Low complexity" evidence="7">
    <location>
        <begin position="25"/>
        <end position="42"/>
    </location>
</feature>
<dbReference type="FunFam" id="1.20.1740.10:FF:000001">
    <property type="entry name" value="Amino acid permease"/>
    <property type="match status" value="1"/>
</dbReference>
<feature type="transmembrane region" description="Helical" evidence="8">
    <location>
        <begin position="408"/>
        <end position="431"/>
    </location>
</feature>
<keyword evidence="4" id="KW-0029">Amino-acid transport</keyword>
<keyword evidence="6 8" id="KW-0472">Membrane</keyword>
<evidence type="ECO:0000256" key="4">
    <source>
        <dbReference type="ARBA" id="ARBA00022970"/>
    </source>
</evidence>
<feature type="transmembrane region" description="Helical" evidence="8">
    <location>
        <begin position="162"/>
        <end position="188"/>
    </location>
</feature>
<dbReference type="EMBL" id="BQFW01000006">
    <property type="protein sequence ID" value="GJJ71905.1"/>
    <property type="molecule type" value="Genomic_DNA"/>
</dbReference>
<dbReference type="InterPro" id="IPR004841">
    <property type="entry name" value="AA-permease/SLC12A_dom"/>
</dbReference>
<evidence type="ECO:0000256" key="7">
    <source>
        <dbReference type="SAM" id="MobiDB-lite"/>
    </source>
</evidence>
<keyword evidence="2" id="KW-0813">Transport</keyword>
<feature type="compositionally biased region" description="Polar residues" evidence="7">
    <location>
        <begin position="43"/>
        <end position="53"/>
    </location>
</feature>
<dbReference type="PANTHER" id="PTHR43341:SF1">
    <property type="entry name" value="GENERAL AMINO-ACID PERMEASE GAP1"/>
    <property type="match status" value="1"/>
</dbReference>
<evidence type="ECO:0000313" key="11">
    <source>
        <dbReference type="Proteomes" id="UP000827284"/>
    </source>
</evidence>
<keyword evidence="3 8" id="KW-0812">Transmembrane</keyword>
<keyword evidence="5 8" id="KW-1133">Transmembrane helix</keyword>
<keyword evidence="11" id="KW-1185">Reference proteome</keyword>
<proteinExistence type="predicted"/>
<feature type="transmembrane region" description="Helical" evidence="8">
    <location>
        <begin position="115"/>
        <end position="141"/>
    </location>
</feature>
<evidence type="ECO:0000256" key="2">
    <source>
        <dbReference type="ARBA" id="ARBA00022448"/>
    </source>
</evidence>
<reference evidence="10" key="2">
    <citation type="journal article" date="2022" name="Microbiol. Resour. Announc.">
        <title>Whole-Genome Sequence of Entomortierella parvispora E1425, a Mucoromycotan Fungus Associated with Burkholderiaceae-Related Endosymbiotic Bacteria.</title>
        <authorList>
            <person name="Herlambang A."/>
            <person name="Guo Y."/>
            <person name="Takashima Y."/>
            <person name="Narisawa K."/>
            <person name="Ohta H."/>
            <person name="Nishizawa T."/>
        </authorList>
    </citation>
    <scope>NUCLEOTIDE SEQUENCE</scope>
    <source>
        <strain evidence="10">E1425</strain>
    </source>
</reference>
<evidence type="ECO:0000256" key="1">
    <source>
        <dbReference type="ARBA" id="ARBA00004141"/>
    </source>
</evidence>
<reference evidence="10" key="1">
    <citation type="submission" date="2021-11" db="EMBL/GenBank/DDBJ databases">
        <authorList>
            <person name="Herlambang A."/>
            <person name="Guo Y."/>
            <person name="Takashima Y."/>
            <person name="Nishizawa T."/>
        </authorList>
    </citation>
    <scope>NUCLEOTIDE SEQUENCE</scope>
    <source>
        <strain evidence="10">E1425</strain>
    </source>
</reference>
<feature type="compositionally biased region" description="Basic and acidic residues" evidence="7">
    <location>
        <begin position="1"/>
        <end position="10"/>
    </location>
</feature>
<dbReference type="AlphaFoldDB" id="A0A9P3LVM8"/>
<feature type="region of interest" description="Disordered" evidence="7">
    <location>
        <begin position="1"/>
        <end position="53"/>
    </location>
</feature>
<dbReference type="GO" id="GO:0016020">
    <property type="term" value="C:membrane"/>
    <property type="evidence" value="ECO:0007669"/>
    <property type="project" value="UniProtKB-SubCell"/>
</dbReference>
<name>A0A9P3LVM8_9FUNG</name>
<organism evidence="10 11">
    <name type="scientific">Entomortierella parvispora</name>
    <dbReference type="NCBI Taxonomy" id="205924"/>
    <lineage>
        <taxon>Eukaryota</taxon>
        <taxon>Fungi</taxon>
        <taxon>Fungi incertae sedis</taxon>
        <taxon>Mucoromycota</taxon>
        <taxon>Mortierellomycotina</taxon>
        <taxon>Mortierellomycetes</taxon>
        <taxon>Mortierellales</taxon>
        <taxon>Mortierellaceae</taxon>
        <taxon>Entomortierella</taxon>
    </lineage>
</organism>
<feature type="transmembrane region" description="Helical" evidence="8">
    <location>
        <begin position="227"/>
        <end position="248"/>
    </location>
</feature>
<accession>A0A9P3LVM8</accession>
<dbReference type="OrthoDB" id="3900342at2759"/>
<dbReference type="InterPro" id="IPR050524">
    <property type="entry name" value="APC_YAT"/>
</dbReference>
<evidence type="ECO:0000256" key="6">
    <source>
        <dbReference type="ARBA" id="ARBA00023136"/>
    </source>
</evidence>
<feature type="transmembrane region" description="Helical" evidence="8">
    <location>
        <begin position="194"/>
        <end position="215"/>
    </location>
</feature>
<evidence type="ECO:0000259" key="9">
    <source>
        <dbReference type="Pfam" id="PF00324"/>
    </source>
</evidence>
<dbReference type="PANTHER" id="PTHR43341">
    <property type="entry name" value="AMINO ACID PERMEASE"/>
    <property type="match status" value="1"/>
</dbReference>